<dbReference type="AlphaFoldDB" id="A0AAD6SFL2"/>
<feature type="compositionally biased region" description="Polar residues" evidence="1">
    <location>
        <begin position="229"/>
        <end position="241"/>
    </location>
</feature>
<evidence type="ECO:0000313" key="3">
    <source>
        <dbReference type="Proteomes" id="UP001218188"/>
    </source>
</evidence>
<proteinExistence type="predicted"/>
<comment type="caution">
    <text evidence="2">The sequence shown here is derived from an EMBL/GenBank/DDBJ whole genome shotgun (WGS) entry which is preliminary data.</text>
</comment>
<feature type="region of interest" description="Disordered" evidence="1">
    <location>
        <begin position="192"/>
        <end position="280"/>
    </location>
</feature>
<evidence type="ECO:0000313" key="2">
    <source>
        <dbReference type="EMBL" id="KAJ7027034.1"/>
    </source>
</evidence>
<feature type="region of interest" description="Disordered" evidence="1">
    <location>
        <begin position="85"/>
        <end position="128"/>
    </location>
</feature>
<evidence type="ECO:0000256" key="1">
    <source>
        <dbReference type="SAM" id="MobiDB-lite"/>
    </source>
</evidence>
<keyword evidence="3" id="KW-1185">Reference proteome</keyword>
<sequence>MSTPDYYCHPIFHRDPISDVSSATGYWLVTSQEALAPGPGVYTSWYVHVSPGTGNRSRPIAHVFYFAQGANEWTAERLALEATPETANNLPPPSSPHPRGGIVYPVTPSTVDTGAGPSEAAAEEERKRAAKATRLAAIQAGVEEKKQSGKAARRAALAAQQQQTDAQVEAQELADKQAKRMQIINKFLAATPPASTSRSNEFRAKTNLHSPSPPSSSKAAVFSPSPASNSKFKTGFQTPSNPFKPAPSPMLKIGGRVVERTPKAKSKGPSDGNESDALYEALDDDLAEVLADWVDPEYRYDPMTENKPRDNA</sequence>
<feature type="compositionally biased region" description="Low complexity" evidence="1">
    <location>
        <begin position="215"/>
        <end position="228"/>
    </location>
</feature>
<name>A0AAD6SFL2_9AGAR</name>
<protein>
    <submittedName>
        <fullName evidence="2">Uncharacterized protein</fullName>
    </submittedName>
</protein>
<reference evidence="2" key="1">
    <citation type="submission" date="2023-03" db="EMBL/GenBank/DDBJ databases">
        <title>Massive genome expansion in bonnet fungi (Mycena s.s.) driven by repeated elements and novel gene families across ecological guilds.</title>
        <authorList>
            <consortium name="Lawrence Berkeley National Laboratory"/>
            <person name="Harder C.B."/>
            <person name="Miyauchi S."/>
            <person name="Viragh M."/>
            <person name="Kuo A."/>
            <person name="Thoen E."/>
            <person name="Andreopoulos B."/>
            <person name="Lu D."/>
            <person name="Skrede I."/>
            <person name="Drula E."/>
            <person name="Henrissat B."/>
            <person name="Morin E."/>
            <person name="Kohler A."/>
            <person name="Barry K."/>
            <person name="LaButti K."/>
            <person name="Morin E."/>
            <person name="Salamov A."/>
            <person name="Lipzen A."/>
            <person name="Mereny Z."/>
            <person name="Hegedus B."/>
            <person name="Baldrian P."/>
            <person name="Stursova M."/>
            <person name="Weitz H."/>
            <person name="Taylor A."/>
            <person name="Grigoriev I.V."/>
            <person name="Nagy L.G."/>
            <person name="Martin F."/>
            <person name="Kauserud H."/>
        </authorList>
    </citation>
    <scope>NUCLEOTIDE SEQUENCE</scope>
    <source>
        <strain evidence="2">CBHHK200</strain>
    </source>
</reference>
<organism evidence="2 3">
    <name type="scientific">Mycena alexandri</name>
    <dbReference type="NCBI Taxonomy" id="1745969"/>
    <lineage>
        <taxon>Eukaryota</taxon>
        <taxon>Fungi</taxon>
        <taxon>Dikarya</taxon>
        <taxon>Basidiomycota</taxon>
        <taxon>Agaricomycotina</taxon>
        <taxon>Agaricomycetes</taxon>
        <taxon>Agaricomycetidae</taxon>
        <taxon>Agaricales</taxon>
        <taxon>Marasmiineae</taxon>
        <taxon>Mycenaceae</taxon>
        <taxon>Mycena</taxon>
    </lineage>
</organism>
<accession>A0AAD6SFL2</accession>
<dbReference type="EMBL" id="JARJCM010000130">
    <property type="protein sequence ID" value="KAJ7027034.1"/>
    <property type="molecule type" value="Genomic_DNA"/>
</dbReference>
<gene>
    <name evidence="2" type="ORF">C8F04DRAFT_1267472</name>
</gene>
<dbReference type="Proteomes" id="UP001218188">
    <property type="component" value="Unassembled WGS sequence"/>
</dbReference>